<keyword evidence="6" id="KW-1185">Reference proteome</keyword>
<keyword evidence="3" id="KW-0804">Transcription</keyword>
<dbReference type="PANTHER" id="PTHR44688">
    <property type="entry name" value="DNA-BINDING TRANSCRIPTIONAL ACTIVATOR DEVR_DOSR"/>
    <property type="match status" value="1"/>
</dbReference>
<accession>A0ABU7T6L3</accession>
<gene>
    <name evidence="5" type="ORF">MRSR164_04955</name>
</gene>
<dbReference type="Gene3D" id="1.10.10.10">
    <property type="entry name" value="Winged helix-like DNA-binding domain superfamily/Winged helix DNA-binding domain"/>
    <property type="match status" value="1"/>
</dbReference>
<keyword evidence="2" id="KW-0238">DNA-binding</keyword>
<dbReference type="Pfam" id="PF00196">
    <property type="entry name" value="GerE"/>
    <property type="match status" value="1"/>
</dbReference>
<dbReference type="PROSITE" id="PS50043">
    <property type="entry name" value="HTH_LUXR_2"/>
    <property type="match status" value="1"/>
</dbReference>
<dbReference type="PANTHER" id="PTHR44688:SF16">
    <property type="entry name" value="DNA-BINDING TRANSCRIPTIONAL ACTIVATOR DEVR_DOSR"/>
    <property type="match status" value="1"/>
</dbReference>
<proteinExistence type="predicted"/>
<dbReference type="InterPro" id="IPR000792">
    <property type="entry name" value="Tscrpt_reg_LuxR_C"/>
</dbReference>
<organism evidence="5 6">
    <name type="scientific">Methylobacterium radiotolerans</name>
    <dbReference type="NCBI Taxonomy" id="31998"/>
    <lineage>
        <taxon>Bacteria</taxon>
        <taxon>Pseudomonadati</taxon>
        <taxon>Pseudomonadota</taxon>
        <taxon>Alphaproteobacteria</taxon>
        <taxon>Hyphomicrobiales</taxon>
        <taxon>Methylobacteriaceae</taxon>
        <taxon>Methylobacterium</taxon>
    </lineage>
</organism>
<dbReference type="EMBL" id="MLBY01000003">
    <property type="protein sequence ID" value="MEE7456174.1"/>
    <property type="molecule type" value="Genomic_DNA"/>
</dbReference>
<evidence type="ECO:0000313" key="5">
    <source>
        <dbReference type="EMBL" id="MEE7456174.1"/>
    </source>
</evidence>
<comment type="caution">
    <text evidence="5">The sequence shown here is derived from an EMBL/GenBank/DDBJ whole genome shotgun (WGS) entry which is preliminary data.</text>
</comment>
<reference evidence="5 6" key="1">
    <citation type="journal article" date="2012" name="Genet. Mol. Biol.">
        <title>Analysis of 16S rRNA and mxaF genes revealing insights into Methylobacterium niche-specific plant association.</title>
        <authorList>
            <person name="Dourado M.N."/>
            <person name="Andreote F.D."/>
            <person name="Dini-Andreote F."/>
            <person name="Conti R."/>
            <person name="Araujo J.M."/>
            <person name="Araujo W.L."/>
        </authorList>
    </citation>
    <scope>NUCLEOTIDE SEQUENCE [LARGE SCALE GENOMIC DNA]</scope>
    <source>
        <strain evidence="5 6">SR1.6/4</strain>
    </source>
</reference>
<evidence type="ECO:0000256" key="2">
    <source>
        <dbReference type="ARBA" id="ARBA00023125"/>
    </source>
</evidence>
<protein>
    <recommendedName>
        <fullName evidence="4">HTH luxR-type domain-containing protein</fullName>
    </recommendedName>
</protein>
<dbReference type="InterPro" id="IPR036388">
    <property type="entry name" value="WH-like_DNA-bd_sf"/>
</dbReference>
<dbReference type="Proteomes" id="UP001349262">
    <property type="component" value="Unassembled WGS sequence"/>
</dbReference>
<dbReference type="InterPro" id="IPR016032">
    <property type="entry name" value="Sig_transdc_resp-reg_C-effctor"/>
</dbReference>
<keyword evidence="1" id="KW-0805">Transcription regulation</keyword>
<feature type="domain" description="HTH luxR-type" evidence="4">
    <location>
        <begin position="300"/>
        <end position="365"/>
    </location>
</feature>
<evidence type="ECO:0000256" key="3">
    <source>
        <dbReference type="ARBA" id="ARBA00023163"/>
    </source>
</evidence>
<evidence type="ECO:0000313" key="6">
    <source>
        <dbReference type="Proteomes" id="UP001349262"/>
    </source>
</evidence>
<dbReference type="SMART" id="SM00421">
    <property type="entry name" value="HTH_LUXR"/>
    <property type="match status" value="1"/>
</dbReference>
<name>A0ABU7T6L3_9HYPH</name>
<sequence>MTASGRTMSADPEDLIDRVYEAAAVPELWPSTLSAIARFGGGGGGLLFTSQGLDFRYVASPELEGYMEEFMADGWVAQNDRPVRLFAKQHPGFLTDLDVYTPEELDTNPVFTDFLRPRGYGWGAATAITVPSGERIVFDVERAYRDGPVPADIVARLDAMRPHLARAATLSARLRLQAVQVAADALEMVGLPAAILGRQGQALAMNHSCQALLGTTVRDGPRFALADPAADRLLAEALQTLAAVGLASTRSIPVPAKEAEPPAVAHVLPVKRSARDLFTAASAIVVVTPLAQDRLPGLSVLEGLFDLTPAEARVARGITGCRTVEQIAAESGTSPQTVRSQLKSVMAKTGVNRQVELVRLLSGVALPRS</sequence>
<dbReference type="SUPFAM" id="SSF46894">
    <property type="entry name" value="C-terminal effector domain of the bipartite response regulators"/>
    <property type="match status" value="1"/>
</dbReference>
<evidence type="ECO:0000259" key="4">
    <source>
        <dbReference type="PROSITE" id="PS50043"/>
    </source>
</evidence>
<evidence type="ECO:0000256" key="1">
    <source>
        <dbReference type="ARBA" id="ARBA00023015"/>
    </source>
</evidence>